<keyword evidence="7 12" id="KW-0808">Transferase</keyword>
<dbReference type="AlphaFoldDB" id="A0A3B0WQ05"/>
<dbReference type="PANTHER" id="PTHR10937">
    <property type="entry name" value="GLUCOSAMINE--FRUCTOSE-6-PHOSPHATE AMINOTRANSFERASE, ISOMERIZING"/>
    <property type="match status" value="1"/>
</dbReference>
<dbReference type="Gene3D" id="3.60.20.10">
    <property type="entry name" value="Glutamine Phosphoribosylpyrophosphate, subunit 1, domain 1"/>
    <property type="match status" value="1"/>
</dbReference>
<evidence type="ECO:0000256" key="9">
    <source>
        <dbReference type="ARBA" id="ARBA00022962"/>
    </source>
</evidence>
<dbReference type="InterPro" id="IPR046348">
    <property type="entry name" value="SIS_dom_sf"/>
</dbReference>
<sequence>MCGIVGAVAERNVTPILLEGLRRLEYRGYDSAGIAVLDKNDCISRVRRVGKVKELSDALEKNDIQGVMGVAHTRWATHGEPSEQNAHPHVCNKSVVIVHNGIIENHSELREQQSTAGFDFTSETDTEVAVHQIEHYLKQGGDLLNSVRSAVGDFEGAYALGVMSNSETNRLIATRRGSPLVIGVGFGEYFIASDAAALLPVTRRFIYLEEGDIADIRTHKLVIYNDAGEIVEREIKESSLSADATAKGEFRHFMMKEIHEQPSVLIDILEGRFVDGKLLDTAFGVGADKVFDKVKAVQIIACGTSYHAGLVARYWIEAIAGVPCRVEVASEYRYRKTVLMDDTLVVTISQSGETADTLAALRAIKEVTDLTLSICNVPESSLVRESALKLMTRAGPEIGVASTKAFTTQLIALLMLVVVLGKRHGLSDGKATVLFQQAQSLPVLIESILQKKDEIDKWAEAFTDLGNAIFIGRGTLFPIALEGALKLKEISYIHADAYPAGELKHGPIALIDQDLPTIAIASMDGFEGKIKSNIMEILARGGEVYLFADERMDVTELGDKCHIMKIPAVEAELAPVLFAVPLQLFSYFVAVRKGTDVDQPRNLAKSVTVE</sequence>
<dbReference type="GO" id="GO:0006002">
    <property type="term" value="P:fructose 6-phosphate metabolic process"/>
    <property type="evidence" value="ECO:0007669"/>
    <property type="project" value="TreeGrafter"/>
</dbReference>
<evidence type="ECO:0000256" key="7">
    <source>
        <dbReference type="ARBA" id="ARBA00022679"/>
    </source>
</evidence>
<dbReference type="SUPFAM" id="SSF56235">
    <property type="entry name" value="N-terminal nucleophile aminohydrolases (Ntn hydrolases)"/>
    <property type="match status" value="1"/>
</dbReference>
<evidence type="ECO:0000256" key="8">
    <source>
        <dbReference type="ARBA" id="ARBA00022737"/>
    </source>
</evidence>
<dbReference type="FunFam" id="3.40.50.10490:FF:000002">
    <property type="entry name" value="Glutamine--fructose-6-phosphate aminotransferase [isomerizing]"/>
    <property type="match status" value="1"/>
</dbReference>
<evidence type="ECO:0000259" key="11">
    <source>
        <dbReference type="PROSITE" id="PS51464"/>
    </source>
</evidence>
<keyword evidence="6 12" id="KW-0032">Aminotransferase</keyword>
<dbReference type="Pfam" id="PF01380">
    <property type="entry name" value="SIS"/>
    <property type="match status" value="2"/>
</dbReference>
<dbReference type="NCBIfam" id="TIGR01135">
    <property type="entry name" value="glmS"/>
    <property type="match status" value="1"/>
</dbReference>
<evidence type="ECO:0000256" key="5">
    <source>
        <dbReference type="ARBA" id="ARBA00022490"/>
    </source>
</evidence>
<dbReference type="NCBIfam" id="NF001484">
    <property type="entry name" value="PRK00331.1"/>
    <property type="match status" value="1"/>
</dbReference>
<gene>
    <name evidence="12" type="ORF">MNBD_GAMMA05-2309</name>
</gene>
<dbReference type="EMBL" id="UOFE01000041">
    <property type="protein sequence ID" value="VAW54533.1"/>
    <property type="molecule type" value="Genomic_DNA"/>
</dbReference>
<dbReference type="InterPro" id="IPR035490">
    <property type="entry name" value="GlmS/FrlB_SIS"/>
</dbReference>
<dbReference type="GO" id="GO:0005829">
    <property type="term" value="C:cytosol"/>
    <property type="evidence" value="ECO:0007669"/>
    <property type="project" value="TreeGrafter"/>
</dbReference>
<dbReference type="GO" id="GO:0006487">
    <property type="term" value="P:protein N-linked glycosylation"/>
    <property type="evidence" value="ECO:0007669"/>
    <property type="project" value="TreeGrafter"/>
</dbReference>
<dbReference type="InterPro" id="IPR035466">
    <property type="entry name" value="GlmS/AgaS_SIS"/>
</dbReference>
<evidence type="ECO:0000256" key="6">
    <source>
        <dbReference type="ARBA" id="ARBA00022576"/>
    </source>
</evidence>
<dbReference type="InterPro" id="IPR001347">
    <property type="entry name" value="SIS_dom"/>
</dbReference>
<dbReference type="GO" id="GO:0006047">
    <property type="term" value="P:UDP-N-acetylglucosamine metabolic process"/>
    <property type="evidence" value="ECO:0007669"/>
    <property type="project" value="TreeGrafter"/>
</dbReference>
<dbReference type="CDD" id="cd00714">
    <property type="entry name" value="GFAT"/>
    <property type="match status" value="1"/>
</dbReference>
<dbReference type="CDD" id="cd05008">
    <property type="entry name" value="SIS_GlmS_GlmD_1"/>
    <property type="match status" value="1"/>
</dbReference>
<evidence type="ECO:0000259" key="10">
    <source>
        <dbReference type="PROSITE" id="PS51278"/>
    </source>
</evidence>
<dbReference type="GO" id="GO:0004360">
    <property type="term" value="F:glutamine-fructose-6-phosphate transaminase (isomerizing) activity"/>
    <property type="evidence" value="ECO:0007669"/>
    <property type="project" value="UniProtKB-EC"/>
</dbReference>
<evidence type="ECO:0000256" key="1">
    <source>
        <dbReference type="ARBA" id="ARBA00001031"/>
    </source>
</evidence>
<keyword evidence="5" id="KW-0963">Cytoplasm</keyword>
<dbReference type="InterPro" id="IPR047084">
    <property type="entry name" value="GFAT_N"/>
</dbReference>
<dbReference type="FunFam" id="3.40.50.10490:FF:000001">
    <property type="entry name" value="Glutamine--fructose-6-phosphate aminotransferase [isomerizing]"/>
    <property type="match status" value="1"/>
</dbReference>
<dbReference type="InterPro" id="IPR017932">
    <property type="entry name" value="GATase_2_dom"/>
</dbReference>
<accession>A0A3B0WQ05</accession>
<dbReference type="InterPro" id="IPR029055">
    <property type="entry name" value="Ntn_hydrolases_N"/>
</dbReference>
<evidence type="ECO:0000256" key="3">
    <source>
        <dbReference type="ARBA" id="ARBA00012916"/>
    </source>
</evidence>
<dbReference type="Gene3D" id="3.40.50.10490">
    <property type="entry name" value="Glucose-6-phosphate isomerase like protein, domain 1"/>
    <property type="match status" value="2"/>
</dbReference>
<dbReference type="PANTHER" id="PTHR10937:SF0">
    <property type="entry name" value="GLUTAMINE--FRUCTOSE-6-PHOSPHATE TRANSAMINASE (ISOMERIZING)"/>
    <property type="match status" value="1"/>
</dbReference>
<dbReference type="CDD" id="cd05009">
    <property type="entry name" value="SIS_GlmS_GlmD_2"/>
    <property type="match status" value="1"/>
</dbReference>
<feature type="domain" description="SIS" evidence="11">
    <location>
        <begin position="458"/>
        <end position="600"/>
    </location>
</feature>
<evidence type="ECO:0000313" key="12">
    <source>
        <dbReference type="EMBL" id="VAW54533.1"/>
    </source>
</evidence>
<comment type="subcellular location">
    <subcellularLocation>
        <location evidence="2">Cytoplasm</location>
    </subcellularLocation>
</comment>
<feature type="domain" description="Glutamine amidotransferase type-2" evidence="10">
    <location>
        <begin position="2"/>
        <end position="219"/>
    </location>
</feature>
<evidence type="ECO:0000256" key="2">
    <source>
        <dbReference type="ARBA" id="ARBA00004496"/>
    </source>
</evidence>
<dbReference type="InterPro" id="IPR005855">
    <property type="entry name" value="GFAT"/>
</dbReference>
<dbReference type="GO" id="GO:0097367">
    <property type="term" value="F:carbohydrate derivative binding"/>
    <property type="evidence" value="ECO:0007669"/>
    <property type="project" value="InterPro"/>
</dbReference>
<evidence type="ECO:0000256" key="4">
    <source>
        <dbReference type="ARBA" id="ARBA00016090"/>
    </source>
</evidence>
<feature type="domain" description="SIS" evidence="11">
    <location>
        <begin position="287"/>
        <end position="426"/>
    </location>
</feature>
<dbReference type="FunFam" id="3.60.20.10:FF:000006">
    <property type="entry name" value="Glutamine--fructose-6-phosphate aminotransferase [isomerizing]"/>
    <property type="match status" value="1"/>
</dbReference>
<dbReference type="GO" id="GO:0046349">
    <property type="term" value="P:amino sugar biosynthetic process"/>
    <property type="evidence" value="ECO:0007669"/>
    <property type="project" value="UniProtKB-ARBA"/>
</dbReference>
<dbReference type="HAMAP" id="MF_00164">
    <property type="entry name" value="GlmS"/>
    <property type="match status" value="1"/>
</dbReference>
<dbReference type="SUPFAM" id="SSF53697">
    <property type="entry name" value="SIS domain"/>
    <property type="match status" value="1"/>
</dbReference>
<dbReference type="EC" id="2.6.1.16" evidence="3"/>
<organism evidence="12">
    <name type="scientific">hydrothermal vent metagenome</name>
    <dbReference type="NCBI Taxonomy" id="652676"/>
    <lineage>
        <taxon>unclassified sequences</taxon>
        <taxon>metagenomes</taxon>
        <taxon>ecological metagenomes</taxon>
    </lineage>
</organism>
<reference evidence="12" key="1">
    <citation type="submission" date="2018-06" db="EMBL/GenBank/DDBJ databases">
        <authorList>
            <person name="Zhirakovskaya E."/>
        </authorList>
    </citation>
    <scope>NUCLEOTIDE SEQUENCE</scope>
</reference>
<keyword evidence="8" id="KW-0677">Repeat</keyword>
<keyword evidence="9" id="KW-0315">Glutamine amidotransferase</keyword>
<name>A0A3B0WQ05_9ZZZZ</name>
<dbReference type="PROSITE" id="PS51278">
    <property type="entry name" value="GATASE_TYPE_2"/>
    <property type="match status" value="1"/>
</dbReference>
<comment type="catalytic activity">
    <reaction evidence="1">
        <text>D-fructose 6-phosphate + L-glutamine = D-glucosamine 6-phosphate + L-glutamate</text>
        <dbReference type="Rhea" id="RHEA:13237"/>
        <dbReference type="ChEBI" id="CHEBI:29985"/>
        <dbReference type="ChEBI" id="CHEBI:58359"/>
        <dbReference type="ChEBI" id="CHEBI:58725"/>
        <dbReference type="ChEBI" id="CHEBI:61527"/>
        <dbReference type="EC" id="2.6.1.16"/>
    </reaction>
</comment>
<proteinExistence type="inferred from homology"/>
<dbReference type="Pfam" id="PF13522">
    <property type="entry name" value="GATase_6"/>
    <property type="match status" value="1"/>
</dbReference>
<protein>
    <recommendedName>
        <fullName evidence="4">Glutamine--fructose-6-phosphate aminotransferase [isomerizing]</fullName>
        <ecNumber evidence="3">2.6.1.16</ecNumber>
    </recommendedName>
</protein>
<dbReference type="PROSITE" id="PS51464">
    <property type="entry name" value="SIS"/>
    <property type="match status" value="2"/>
</dbReference>